<feature type="region of interest" description="Disordered" evidence="1">
    <location>
        <begin position="312"/>
        <end position="343"/>
    </location>
</feature>
<accession>G0N5A8</accession>
<sequence>MQEAVGTTEKPDGVDDLQKEARNELAVHIPNVQEVILQYLPIVPRGLVIQKFPSIQQSTDNLSFNLNVLFIDLQFPEKISLSIEEADSGMKWKWQFRNNEVRRGTPENFRNAEIINTEGSALEFLVCMLRTIAAKACFVIHKTIVFGPIPPITLRSKLKTRSLLVREVEEIDSLDHYFNLMDLDSLVAVKIDQVYPSGFDDFLNHPMLMHRKLILDLRRYPIDILSRVVSNHLFVDGSDRFDEESFTALATAMCSFLSPNAETVVFHDNSSRCLKLETIDPGIATNVAPECTLITKCAYCRFRSPDLNVSFSGKGSVNPEENGNDDEEGQRNNSASSKKRFKQ</sequence>
<evidence type="ECO:0000313" key="3">
    <source>
        <dbReference type="Proteomes" id="UP000008068"/>
    </source>
</evidence>
<dbReference type="InParanoid" id="G0N5A8"/>
<evidence type="ECO:0000256" key="1">
    <source>
        <dbReference type="SAM" id="MobiDB-lite"/>
    </source>
</evidence>
<reference evidence="3" key="1">
    <citation type="submission" date="2011-07" db="EMBL/GenBank/DDBJ databases">
        <authorList>
            <consortium name="Caenorhabditis brenneri Sequencing and Analysis Consortium"/>
            <person name="Wilson R.K."/>
        </authorList>
    </citation>
    <scope>NUCLEOTIDE SEQUENCE [LARGE SCALE GENOMIC DNA]</scope>
    <source>
        <strain evidence="3">PB2801</strain>
    </source>
</reference>
<organism evidence="3">
    <name type="scientific">Caenorhabditis brenneri</name>
    <name type="common">Nematode worm</name>
    <dbReference type="NCBI Taxonomy" id="135651"/>
    <lineage>
        <taxon>Eukaryota</taxon>
        <taxon>Metazoa</taxon>
        <taxon>Ecdysozoa</taxon>
        <taxon>Nematoda</taxon>
        <taxon>Chromadorea</taxon>
        <taxon>Rhabditida</taxon>
        <taxon>Rhabditina</taxon>
        <taxon>Rhabditomorpha</taxon>
        <taxon>Rhabditoidea</taxon>
        <taxon>Rhabditidae</taxon>
        <taxon>Peloderinae</taxon>
        <taxon>Caenorhabditis</taxon>
    </lineage>
</organism>
<gene>
    <name evidence="2" type="ORF">CAEBREN_20836</name>
</gene>
<dbReference type="EMBL" id="GL379839">
    <property type="protein sequence ID" value="EGT53005.1"/>
    <property type="molecule type" value="Genomic_DNA"/>
</dbReference>
<name>G0N5A8_CAEBE</name>
<evidence type="ECO:0000313" key="2">
    <source>
        <dbReference type="EMBL" id="EGT53005.1"/>
    </source>
</evidence>
<dbReference type="Proteomes" id="UP000008068">
    <property type="component" value="Unassembled WGS sequence"/>
</dbReference>
<keyword evidence="3" id="KW-1185">Reference proteome</keyword>
<protein>
    <submittedName>
        <fullName evidence="2">Uncharacterized protein</fullName>
    </submittedName>
</protein>
<dbReference type="AlphaFoldDB" id="G0N5A8"/>
<dbReference type="HOGENOM" id="CLU_809479_0_0_1"/>
<proteinExistence type="predicted"/>